<dbReference type="Proteomes" id="UP001205035">
    <property type="component" value="Unassembled WGS sequence"/>
</dbReference>
<dbReference type="EMBL" id="JANGBQ010000004">
    <property type="protein sequence ID" value="MCQ5082138.1"/>
    <property type="molecule type" value="Genomic_DNA"/>
</dbReference>
<protein>
    <submittedName>
        <fullName evidence="1">Uncharacterized protein</fullName>
    </submittedName>
</protein>
<organism evidence="1 3">
    <name type="scientific">Alistipes onderdonkii</name>
    <dbReference type="NCBI Taxonomy" id="328813"/>
    <lineage>
        <taxon>Bacteria</taxon>
        <taxon>Pseudomonadati</taxon>
        <taxon>Bacteroidota</taxon>
        <taxon>Bacteroidia</taxon>
        <taxon>Bacteroidales</taxon>
        <taxon>Rikenellaceae</taxon>
        <taxon>Alistipes</taxon>
    </lineage>
</organism>
<evidence type="ECO:0000313" key="1">
    <source>
        <dbReference type="EMBL" id="KAA2563599.1"/>
    </source>
</evidence>
<proteinExistence type="predicted"/>
<reference evidence="2" key="2">
    <citation type="submission" date="2022-06" db="EMBL/GenBank/DDBJ databases">
        <title>Isolation of gut microbiota from human fecal samples.</title>
        <authorList>
            <person name="Pamer E.G."/>
            <person name="Barat B."/>
            <person name="Waligurski E."/>
            <person name="Medina S."/>
            <person name="Paddock L."/>
            <person name="Mostad J."/>
        </authorList>
    </citation>
    <scope>NUCLEOTIDE SEQUENCE</scope>
    <source>
        <strain evidence="2">DFI.6.22</strain>
    </source>
</reference>
<dbReference type="EMBL" id="VVUY01000002">
    <property type="protein sequence ID" value="KAA2563599.1"/>
    <property type="molecule type" value="Genomic_DNA"/>
</dbReference>
<accession>A0A9P3ZKP3</accession>
<comment type="caution">
    <text evidence="1">The sequence shown here is derived from an EMBL/GenBank/DDBJ whole genome shotgun (WGS) entry which is preliminary data.</text>
</comment>
<name>A0A9P3ZKP3_9BACT</name>
<dbReference type="RefSeq" id="WP_149873510.1">
    <property type="nucleotide sequence ID" value="NZ_DAWDUM010000001.1"/>
</dbReference>
<evidence type="ECO:0000313" key="2">
    <source>
        <dbReference type="EMBL" id="MCQ5082138.1"/>
    </source>
</evidence>
<dbReference type="AlphaFoldDB" id="A0A9P3ZKP3"/>
<reference evidence="1 3" key="1">
    <citation type="journal article" date="2019" name="Nat. Med.">
        <title>A library of human gut bacterial isolates paired with longitudinal multiomics data enables mechanistic microbiome research.</title>
        <authorList>
            <person name="Poyet M."/>
            <person name="Groussin M."/>
            <person name="Gibbons S.M."/>
            <person name="Avila-Pacheco J."/>
            <person name="Jiang X."/>
            <person name="Kearney S.M."/>
            <person name="Perrotta A.R."/>
            <person name="Berdy B."/>
            <person name="Zhao S."/>
            <person name="Lieberman T.D."/>
            <person name="Swanson P.K."/>
            <person name="Smith M."/>
            <person name="Roesemann S."/>
            <person name="Alexander J.E."/>
            <person name="Rich S.A."/>
            <person name="Livny J."/>
            <person name="Vlamakis H."/>
            <person name="Clish C."/>
            <person name="Bullock K."/>
            <person name="Deik A."/>
            <person name="Scott J."/>
            <person name="Pierce K.A."/>
            <person name="Xavier R.J."/>
            <person name="Alm E.J."/>
        </authorList>
    </citation>
    <scope>NUCLEOTIDE SEQUENCE [LARGE SCALE GENOMIC DNA]</scope>
    <source>
        <strain evidence="1 3">BIOML-A204</strain>
    </source>
</reference>
<gene>
    <name evidence="1" type="ORF">F2S36_01915</name>
    <name evidence="2" type="ORF">NE651_04450</name>
</gene>
<dbReference type="Proteomes" id="UP000323119">
    <property type="component" value="Unassembled WGS sequence"/>
</dbReference>
<evidence type="ECO:0000313" key="3">
    <source>
        <dbReference type="Proteomes" id="UP000323119"/>
    </source>
</evidence>
<sequence length="165" mass="17447">MADSTPRKPAGGVAAVTVTPAGNLLRAAVAADGRAEAIFRDATQLTALPLAEQRSSYAERLDTDAGPQRMRHTLTLVVGRETFRKAFTPALRRAAETEGLIALVTMASGERLLAGWSARFGTSQPLRPDSFAMESGIKPLDGTPAVLTLTSEDTDPAAELKEQEA</sequence>